<evidence type="ECO:0000259" key="1">
    <source>
        <dbReference type="Pfam" id="PF13649"/>
    </source>
</evidence>
<proteinExistence type="predicted"/>
<feature type="domain" description="Methyltransferase" evidence="1">
    <location>
        <begin position="47"/>
        <end position="135"/>
    </location>
</feature>
<dbReference type="HOGENOM" id="CLU_057823_2_1_9"/>
<name>I0GPS7_SELRL</name>
<dbReference type="InterPro" id="IPR029063">
    <property type="entry name" value="SAM-dependent_MTases_sf"/>
</dbReference>
<accession>I0GPS7</accession>
<reference evidence="2 3" key="1">
    <citation type="submission" date="2011-10" db="EMBL/GenBank/DDBJ databases">
        <title>Whole genome sequence of Selenomonas ruminantium subsp. lactilytica TAM6421.</title>
        <authorList>
            <person name="Oguchi A."/>
            <person name="Ankai A."/>
            <person name="Kaneko J."/>
            <person name="Yamada-Narita S."/>
            <person name="Fukui S."/>
            <person name="Takahashi M."/>
            <person name="Onodera T."/>
            <person name="Kojima S."/>
            <person name="Fushimi T."/>
            <person name="Abe N."/>
            <person name="Kamio Y."/>
            <person name="Yamazaki S."/>
            <person name="Fujita N."/>
        </authorList>
    </citation>
    <scope>NUCLEOTIDE SEQUENCE [LARGE SCALE GENOMIC DNA]</scope>
    <source>
        <strain evidence="3">NBRC 103574 / TAM6421</strain>
    </source>
</reference>
<sequence length="202" mass="23201">MVMSFEQELTLQYYNDNAQKFAENTQQVDFHHIQQAFLSYIPAGGHILDFGCGAGRDSRYFLSCGYPVTALDGAEQLAMLAETYIGQEVVRQSFLDFAEINAYAGIWACASLLHLPWNDLQLVLEKLALSLHRGGIFYASFKYGDFAGMRNGRYFTDMTEERWQDLVQDMTIWKTIKMWVTADVREGRSAEKWLNILCKKHP</sequence>
<evidence type="ECO:0000313" key="2">
    <source>
        <dbReference type="EMBL" id="BAL82764.1"/>
    </source>
</evidence>
<dbReference type="eggNOG" id="COG2227">
    <property type="taxonomic scope" value="Bacteria"/>
</dbReference>
<dbReference type="EMBL" id="AP012292">
    <property type="protein sequence ID" value="BAL82764.1"/>
    <property type="molecule type" value="Genomic_DNA"/>
</dbReference>
<dbReference type="KEGG" id="sri:SELR_10560"/>
<dbReference type="AlphaFoldDB" id="I0GPS7"/>
<dbReference type="Gene3D" id="3.40.50.150">
    <property type="entry name" value="Vaccinia Virus protein VP39"/>
    <property type="match status" value="1"/>
</dbReference>
<dbReference type="SUPFAM" id="SSF53335">
    <property type="entry name" value="S-adenosyl-L-methionine-dependent methyltransferases"/>
    <property type="match status" value="1"/>
</dbReference>
<dbReference type="Proteomes" id="UP000007887">
    <property type="component" value="Chromosome"/>
</dbReference>
<dbReference type="CDD" id="cd02440">
    <property type="entry name" value="AdoMet_MTases"/>
    <property type="match status" value="1"/>
</dbReference>
<dbReference type="Pfam" id="PF13649">
    <property type="entry name" value="Methyltransf_25"/>
    <property type="match status" value="1"/>
</dbReference>
<protein>
    <recommendedName>
        <fullName evidence="1">Methyltransferase domain-containing protein</fullName>
    </recommendedName>
</protein>
<evidence type="ECO:0000313" key="3">
    <source>
        <dbReference type="Proteomes" id="UP000007887"/>
    </source>
</evidence>
<dbReference type="PATRIC" id="fig|927704.6.peg.1087"/>
<organism evidence="2 3">
    <name type="scientific">Selenomonas ruminantium subsp. lactilytica (strain NBRC 103574 / TAM6421)</name>
    <dbReference type="NCBI Taxonomy" id="927704"/>
    <lineage>
        <taxon>Bacteria</taxon>
        <taxon>Bacillati</taxon>
        <taxon>Bacillota</taxon>
        <taxon>Negativicutes</taxon>
        <taxon>Selenomonadales</taxon>
        <taxon>Selenomonadaceae</taxon>
        <taxon>Selenomonas</taxon>
    </lineage>
</organism>
<dbReference type="InterPro" id="IPR041698">
    <property type="entry name" value="Methyltransf_25"/>
</dbReference>
<gene>
    <name evidence="2" type="ordered locus">SELR_10560</name>
</gene>